<dbReference type="GeneID" id="18907916"/>
<reference evidence="1 2" key="1">
    <citation type="journal article" date="2012" name="BMC Genomics">
        <title>Comparative genomics of the white-rot fungi, Phanerochaete carnosa and P. chrysosporium, to elucidate the genetic basis of the distinct wood types they colonize.</title>
        <authorList>
            <person name="Suzuki H."/>
            <person name="MacDonald J."/>
            <person name="Syed K."/>
            <person name="Salamov A."/>
            <person name="Hori C."/>
            <person name="Aerts A."/>
            <person name="Henrissat B."/>
            <person name="Wiebenga A."/>
            <person name="vanKuyk P.A."/>
            <person name="Barry K."/>
            <person name="Lindquist E."/>
            <person name="LaButti K."/>
            <person name="Lapidus A."/>
            <person name="Lucas S."/>
            <person name="Coutinho P."/>
            <person name="Gong Y."/>
            <person name="Samejima M."/>
            <person name="Mahadevan R."/>
            <person name="Abou-Zaid M."/>
            <person name="de Vries R.P."/>
            <person name="Igarashi K."/>
            <person name="Yadav J.S."/>
            <person name="Grigoriev I.V."/>
            <person name="Master E.R."/>
        </authorList>
    </citation>
    <scope>NUCLEOTIDE SEQUENCE [LARGE SCALE GENOMIC DNA]</scope>
    <source>
        <strain evidence="1 2">HHB-10118-sp</strain>
    </source>
</reference>
<accession>K5WZD6</accession>
<keyword evidence="2" id="KW-1185">Reference proteome</keyword>
<proteinExistence type="predicted"/>
<protein>
    <submittedName>
        <fullName evidence="1">Uncharacterized protein</fullName>
    </submittedName>
</protein>
<dbReference type="KEGG" id="pco:PHACADRAFT_121791"/>
<dbReference type="InParanoid" id="K5WZD6"/>
<dbReference type="AlphaFoldDB" id="K5WZD6"/>
<organism evidence="1 2">
    <name type="scientific">Phanerochaete carnosa (strain HHB-10118-sp)</name>
    <name type="common">White-rot fungus</name>
    <name type="synonym">Peniophora carnosa</name>
    <dbReference type="NCBI Taxonomy" id="650164"/>
    <lineage>
        <taxon>Eukaryota</taxon>
        <taxon>Fungi</taxon>
        <taxon>Dikarya</taxon>
        <taxon>Basidiomycota</taxon>
        <taxon>Agaricomycotina</taxon>
        <taxon>Agaricomycetes</taxon>
        <taxon>Polyporales</taxon>
        <taxon>Phanerochaetaceae</taxon>
        <taxon>Phanerochaete</taxon>
    </lineage>
</organism>
<dbReference type="RefSeq" id="XP_007396158.1">
    <property type="nucleotide sequence ID" value="XM_007396096.1"/>
</dbReference>
<dbReference type="HOGENOM" id="CLU_1028785_0_0_1"/>
<feature type="non-terminal residue" evidence="1">
    <location>
        <position position="271"/>
    </location>
</feature>
<dbReference type="OrthoDB" id="10433200at2759"/>
<dbReference type="Proteomes" id="UP000008370">
    <property type="component" value="Unassembled WGS sequence"/>
</dbReference>
<dbReference type="EMBL" id="JH930472">
    <property type="protein sequence ID" value="EKM55847.1"/>
    <property type="molecule type" value="Genomic_DNA"/>
</dbReference>
<sequence>MDSLALPQELIDRIVDHVVAPLRGPEGQLILRKDAQVAKDLFALTLIPRLEAGSSRVLFGQLTVGNRSRTVPAFASAVKGSYRLSLAIVSLNIDLDNCDVSRSASIEDLETIILSLRSLVKLRIRNRRGNTGPSLRRRNRQARPDPTAILSIQDLTLSSLDIDAVLQCLTFFTKVTELTLENIFCANVPTFQLSKNSPSRLAVRTLQFTRCHPALAGLLSAVIDTQYPVDRIELYNVVVSLEYKALRHLLCTVGREAVEVTLELTNRWAKN</sequence>
<name>K5WZD6_PHACS</name>
<evidence type="ECO:0000313" key="2">
    <source>
        <dbReference type="Proteomes" id="UP000008370"/>
    </source>
</evidence>
<gene>
    <name evidence="1" type="ORF">PHACADRAFT_121791</name>
</gene>
<evidence type="ECO:0000313" key="1">
    <source>
        <dbReference type="EMBL" id="EKM55847.1"/>
    </source>
</evidence>